<dbReference type="PANTHER" id="PTHR43520:SF8">
    <property type="entry name" value="P-TYPE CU(+) TRANSPORTER"/>
    <property type="match status" value="1"/>
</dbReference>
<keyword evidence="6" id="KW-0597">Phosphoprotein</keyword>
<organism evidence="24 25">
    <name type="scientific">Aquibacillus albus</name>
    <dbReference type="NCBI Taxonomy" id="1168171"/>
    <lineage>
        <taxon>Bacteria</taxon>
        <taxon>Bacillati</taxon>
        <taxon>Bacillota</taxon>
        <taxon>Bacilli</taxon>
        <taxon>Bacillales</taxon>
        <taxon>Bacillaceae</taxon>
        <taxon>Aquibacillus</taxon>
    </lineage>
</organism>
<evidence type="ECO:0000256" key="13">
    <source>
        <dbReference type="ARBA" id="ARBA00022842"/>
    </source>
</evidence>
<evidence type="ECO:0000259" key="23">
    <source>
        <dbReference type="PROSITE" id="PS50846"/>
    </source>
</evidence>
<feature type="transmembrane region" description="Helical" evidence="22">
    <location>
        <begin position="784"/>
        <end position="801"/>
    </location>
</feature>
<comment type="catalytic activity">
    <reaction evidence="21">
        <text>Cu(+)(in) + ATP + H2O = Cu(+)(out) + ADP + phosphate + H(+)</text>
        <dbReference type="Rhea" id="RHEA:25792"/>
        <dbReference type="ChEBI" id="CHEBI:15377"/>
        <dbReference type="ChEBI" id="CHEBI:15378"/>
        <dbReference type="ChEBI" id="CHEBI:30616"/>
        <dbReference type="ChEBI" id="CHEBI:43474"/>
        <dbReference type="ChEBI" id="CHEBI:49552"/>
        <dbReference type="ChEBI" id="CHEBI:456216"/>
        <dbReference type="EC" id="7.2.2.8"/>
    </reaction>
</comment>
<sequence>MSEEAKVLDSKEEQITLGITGMTCAACANRVEKKLSKVEGVRSAGVNLASEKASVTYDSNQTSVEKLMETVKKIGYGVREEKTTLAITGMTCAACSNRVEKVLNKVDGVVHANVNLANEKANIEYIAGQTNMDRLIAAVEKAGYNAKADSDADVDTEKAAREKEYKQQRNKFLLGALLSIWFLPQMISDLQMQYGFNVGFQYHINPWIQFLLATPVQFYVGGHFYRDAFHALRGGSANMATLVALGTSAAYFYSLAVVLTGANTGLYFEAAAIIITLILLGKLLEARAKGQTSEAIKKLIGLQAKTARVIRDGDEKDVPIEDVVVDDVIFVRAGEKIPVDGEIIEGSSSIDESMLTGESLPVSKEVGDSVIGATVNKHGSFTFKATKVGKDTALAQIIKLVEEAQGSKAPIQKLADKISGIFVPIVIGIAMVTFIITYFIAGFTPALISAVAVLVIACPCALGLATPTAVMVGTGKGAESGVLIKGAEHLESAHRVNTVVLDKTGTITKGEPEVTDIIPTEKFQPDEVLRLAGSAERGSEHPLGEAIVNRAKEKGHSLSDVTAFYAIPGHGIEVKVDGKHLHIGNKKLMDQQGIAFESLVNKMAQLEGQGKTAMLMAVDGELAGLIAVADTVKETSAEAIAKLKEMEIEVVMITGDNQRTAEAIAKQVGVDRVLAEVLPEDKSAEVEKLKKEGKVVAMVGDGINDAPALAAADIGIAIGTGTDVAIEAADVTLMRGDLLGIVDTIRLSKATMRKIRQNLFWAFAYNSLLIPVAAVGLLNPVLAGAAMAFSSVSVVTNTLFLRRWKPVRETG</sequence>
<dbReference type="InterPro" id="IPR018303">
    <property type="entry name" value="ATPase_P-typ_P_site"/>
</dbReference>
<keyword evidence="7 22" id="KW-0812">Transmembrane</keyword>
<dbReference type="InterPro" id="IPR036412">
    <property type="entry name" value="HAD-like_sf"/>
</dbReference>
<dbReference type="Pfam" id="PF00702">
    <property type="entry name" value="Hydrolase"/>
    <property type="match status" value="1"/>
</dbReference>
<dbReference type="SFLD" id="SFLDS00003">
    <property type="entry name" value="Haloacid_Dehalogenase"/>
    <property type="match status" value="1"/>
</dbReference>
<dbReference type="Pfam" id="PF00122">
    <property type="entry name" value="E1-E2_ATPase"/>
    <property type="match status" value="1"/>
</dbReference>
<keyword evidence="10 22" id="KW-0547">Nucleotide-binding</keyword>
<evidence type="ECO:0000313" key="24">
    <source>
        <dbReference type="EMBL" id="MBM7570563.1"/>
    </source>
</evidence>
<dbReference type="RefSeq" id="WP_204497990.1">
    <property type="nucleotide sequence ID" value="NZ_JAFBDR010000004.1"/>
</dbReference>
<keyword evidence="15 22" id="KW-1133">Transmembrane helix</keyword>
<dbReference type="Gene3D" id="3.30.70.100">
    <property type="match status" value="2"/>
</dbReference>
<gene>
    <name evidence="24" type="ORF">JOC48_001041</name>
</gene>
<dbReference type="InterPro" id="IPR044492">
    <property type="entry name" value="P_typ_ATPase_HD_dom"/>
</dbReference>
<dbReference type="Pfam" id="PF00403">
    <property type="entry name" value="HMA"/>
    <property type="match status" value="2"/>
</dbReference>
<dbReference type="InterPro" id="IPR023299">
    <property type="entry name" value="ATPase_P-typ_cyto_dom_N"/>
</dbReference>
<comment type="caution">
    <text evidence="24">The sequence shown here is derived from an EMBL/GenBank/DDBJ whole genome shotgun (WGS) entry which is preliminary data.</text>
</comment>
<dbReference type="Gene3D" id="3.40.50.1000">
    <property type="entry name" value="HAD superfamily/HAD-like"/>
    <property type="match status" value="1"/>
</dbReference>
<dbReference type="InterPro" id="IPR023298">
    <property type="entry name" value="ATPase_P-typ_TM_dom_sf"/>
</dbReference>
<dbReference type="PRINTS" id="PR00943">
    <property type="entry name" value="CUATPASE"/>
</dbReference>
<dbReference type="NCBIfam" id="TIGR00003">
    <property type="entry name" value="copper ion binding protein"/>
    <property type="match status" value="2"/>
</dbReference>
<evidence type="ECO:0000256" key="22">
    <source>
        <dbReference type="RuleBase" id="RU362081"/>
    </source>
</evidence>
<dbReference type="PROSITE" id="PS01047">
    <property type="entry name" value="HMA_1"/>
    <property type="match status" value="2"/>
</dbReference>
<keyword evidence="8 22" id="KW-0479">Metal-binding</keyword>
<evidence type="ECO:0000256" key="3">
    <source>
        <dbReference type="ARBA" id="ARBA00012517"/>
    </source>
</evidence>
<keyword evidence="12 22" id="KW-0067">ATP-binding</keyword>
<dbReference type="SFLD" id="SFLDG00002">
    <property type="entry name" value="C1.7:_P-type_atpase_like"/>
    <property type="match status" value="1"/>
</dbReference>
<evidence type="ECO:0000256" key="6">
    <source>
        <dbReference type="ARBA" id="ARBA00022553"/>
    </source>
</evidence>
<evidence type="ECO:0000256" key="12">
    <source>
        <dbReference type="ARBA" id="ARBA00022840"/>
    </source>
</evidence>
<keyword evidence="18 22" id="KW-0472">Membrane</keyword>
<feature type="domain" description="HMA" evidence="23">
    <location>
        <begin position="81"/>
        <end position="147"/>
    </location>
</feature>
<accession>A0ABS2MXQ4</accession>
<dbReference type="NCBIfam" id="TIGR01511">
    <property type="entry name" value="ATPase-IB1_Cu"/>
    <property type="match status" value="1"/>
</dbReference>
<evidence type="ECO:0000313" key="25">
    <source>
        <dbReference type="Proteomes" id="UP001296943"/>
    </source>
</evidence>
<evidence type="ECO:0000256" key="21">
    <source>
        <dbReference type="ARBA" id="ARBA00049289"/>
    </source>
</evidence>
<keyword evidence="17" id="KW-0406">Ion transport</keyword>
<evidence type="ECO:0000256" key="11">
    <source>
        <dbReference type="ARBA" id="ARBA00022796"/>
    </source>
</evidence>
<dbReference type="SFLD" id="SFLDF00027">
    <property type="entry name" value="p-type_atpase"/>
    <property type="match status" value="1"/>
</dbReference>
<evidence type="ECO:0000256" key="7">
    <source>
        <dbReference type="ARBA" id="ARBA00022692"/>
    </source>
</evidence>
<dbReference type="InterPro" id="IPR017969">
    <property type="entry name" value="Heavy-metal-associated_CS"/>
</dbReference>
<dbReference type="PANTHER" id="PTHR43520">
    <property type="entry name" value="ATP7, ISOFORM B"/>
    <property type="match status" value="1"/>
</dbReference>
<evidence type="ECO:0000256" key="18">
    <source>
        <dbReference type="ARBA" id="ARBA00023136"/>
    </source>
</evidence>
<feature type="transmembrane region" description="Helical" evidence="22">
    <location>
        <begin position="446"/>
        <end position="466"/>
    </location>
</feature>
<dbReference type="Gene3D" id="2.70.150.10">
    <property type="entry name" value="Calcium-transporting ATPase, cytoplasmic transduction domain A"/>
    <property type="match status" value="1"/>
</dbReference>
<evidence type="ECO:0000256" key="17">
    <source>
        <dbReference type="ARBA" id="ARBA00023065"/>
    </source>
</evidence>
<feature type="domain" description="HMA" evidence="23">
    <location>
        <begin position="13"/>
        <end position="79"/>
    </location>
</feature>
<evidence type="ECO:0000256" key="10">
    <source>
        <dbReference type="ARBA" id="ARBA00022741"/>
    </source>
</evidence>
<dbReference type="SUPFAM" id="SSF55008">
    <property type="entry name" value="HMA, heavy metal-associated domain"/>
    <property type="match status" value="2"/>
</dbReference>
<evidence type="ECO:0000256" key="15">
    <source>
        <dbReference type="ARBA" id="ARBA00022989"/>
    </source>
</evidence>
<feature type="transmembrane region" description="Helical" evidence="22">
    <location>
        <begin position="237"/>
        <end position="259"/>
    </location>
</feature>
<feature type="transmembrane region" description="Helical" evidence="22">
    <location>
        <begin position="171"/>
        <end position="187"/>
    </location>
</feature>
<dbReference type="EC" id="7.2.2.8" evidence="3"/>
<evidence type="ECO:0000256" key="14">
    <source>
        <dbReference type="ARBA" id="ARBA00022967"/>
    </source>
</evidence>
<dbReference type="Gene3D" id="3.40.1110.10">
    <property type="entry name" value="Calcium-transporting ATPase, cytoplasmic domain N"/>
    <property type="match status" value="1"/>
</dbReference>
<comment type="similarity">
    <text evidence="2 22">Belongs to the cation transport ATPase (P-type) (TC 3.A.3) family. Type IB subfamily.</text>
</comment>
<keyword evidence="22" id="KW-1003">Cell membrane</keyword>
<dbReference type="PRINTS" id="PR00119">
    <property type="entry name" value="CATATPASE"/>
</dbReference>
<keyword evidence="11" id="KW-0187">Copper transport</keyword>
<keyword evidence="9" id="KW-0677">Repeat</keyword>
<feature type="transmembrane region" description="Helical" evidence="22">
    <location>
        <begin position="207"/>
        <end position="225"/>
    </location>
</feature>
<feature type="transmembrane region" description="Helical" evidence="22">
    <location>
        <begin position="759"/>
        <end position="778"/>
    </location>
</feature>
<comment type="subcellular location">
    <subcellularLocation>
        <location evidence="22">Cell membrane</location>
    </subcellularLocation>
    <subcellularLocation>
        <location evidence="1">Endomembrane system</location>
        <topology evidence="1">Multi-pass membrane protein</topology>
    </subcellularLocation>
</comment>
<dbReference type="PRINTS" id="PR00942">
    <property type="entry name" value="CUATPASEI"/>
</dbReference>
<evidence type="ECO:0000256" key="20">
    <source>
        <dbReference type="ARBA" id="ARBA00033239"/>
    </source>
</evidence>
<dbReference type="EMBL" id="JAFBDR010000004">
    <property type="protein sequence ID" value="MBM7570563.1"/>
    <property type="molecule type" value="Genomic_DNA"/>
</dbReference>
<proteinExistence type="inferred from homology"/>
<dbReference type="PROSITE" id="PS00154">
    <property type="entry name" value="ATPASE_E1_E2"/>
    <property type="match status" value="1"/>
</dbReference>
<dbReference type="SUPFAM" id="SSF81665">
    <property type="entry name" value="Calcium ATPase, transmembrane domain M"/>
    <property type="match status" value="1"/>
</dbReference>
<feature type="transmembrane region" description="Helical" evidence="22">
    <location>
        <begin position="418"/>
        <end position="440"/>
    </location>
</feature>
<evidence type="ECO:0000256" key="4">
    <source>
        <dbReference type="ARBA" id="ARBA00015102"/>
    </source>
</evidence>
<protein>
    <recommendedName>
        <fullName evidence="4">Copper-exporting P-type ATPase</fullName>
        <ecNumber evidence="3">7.2.2.8</ecNumber>
    </recommendedName>
    <alternativeName>
        <fullName evidence="19">Copper-exporting P-type ATPase A</fullName>
    </alternativeName>
    <alternativeName>
        <fullName evidence="20">Cu(+)-exporting ATPase</fullName>
    </alternativeName>
</protein>
<dbReference type="Proteomes" id="UP001296943">
    <property type="component" value="Unassembled WGS sequence"/>
</dbReference>
<keyword evidence="14" id="KW-1278">Translocase</keyword>
<dbReference type="CDD" id="cd02094">
    <property type="entry name" value="P-type_ATPase_Cu-like"/>
    <property type="match status" value="1"/>
</dbReference>
<evidence type="ECO:0000256" key="2">
    <source>
        <dbReference type="ARBA" id="ARBA00006024"/>
    </source>
</evidence>
<dbReference type="SUPFAM" id="SSF56784">
    <property type="entry name" value="HAD-like"/>
    <property type="match status" value="1"/>
</dbReference>
<evidence type="ECO:0000256" key="5">
    <source>
        <dbReference type="ARBA" id="ARBA00022448"/>
    </source>
</evidence>
<keyword evidence="5" id="KW-0813">Transport</keyword>
<dbReference type="InterPro" id="IPR036163">
    <property type="entry name" value="HMA_dom_sf"/>
</dbReference>
<evidence type="ECO:0000256" key="19">
    <source>
        <dbReference type="ARBA" id="ARBA00029719"/>
    </source>
</evidence>
<dbReference type="InterPro" id="IPR006122">
    <property type="entry name" value="HMA_Cu_ion-bd"/>
</dbReference>
<evidence type="ECO:0000256" key="16">
    <source>
        <dbReference type="ARBA" id="ARBA00023008"/>
    </source>
</evidence>
<reference evidence="24 25" key="1">
    <citation type="submission" date="2021-01" db="EMBL/GenBank/DDBJ databases">
        <title>Genomic Encyclopedia of Type Strains, Phase IV (KMG-IV): sequencing the most valuable type-strain genomes for metagenomic binning, comparative biology and taxonomic classification.</title>
        <authorList>
            <person name="Goeker M."/>
        </authorList>
    </citation>
    <scope>NUCLEOTIDE SEQUENCE [LARGE SCALE GENOMIC DNA]</scope>
    <source>
        <strain evidence="24 25">DSM 23711</strain>
    </source>
</reference>
<dbReference type="InterPro" id="IPR023214">
    <property type="entry name" value="HAD_sf"/>
</dbReference>
<evidence type="ECO:0000256" key="8">
    <source>
        <dbReference type="ARBA" id="ARBA00022723"/>
    </source>
</evidence>
<keyword evidence="13" id="KW-0460">Magnesium</keyword>
<dbReference type="InterPro" id="IPR006121">
    <property type="entry name" value="HMA_dom"/>
</dbReference>
<dbReference type="SUPFAM" id="SSF81653">
    <property type="entry name" value="Calcium ATPase, transduction domain A"/>
    <property type="match status" value="1"/>
</dbReference>
<dbReference type="InterPro" id="IPR008250">
    <property type="entry name" value="ATPase_P-typ_transduc_dom_A_sf"/>
</dbReference>
<evidence type="ECO:0000256" key="1">
    <source>
        <dbReference type="ARBA" id="ARBA00004127"/>
    </source>
</evidence>
<dbReference type="NCBIfam" id="TIGR01525">
    <property type="entry name" value="ATPase-IB_hvy"/>
    <property type="match status" value="1"/>
</dbReference>
<keyword evidence="25" id="KW-1185">Reference proteome</keyword>
<dbReference type="CDD" id="cd00371">
    <property type="entry name" value="HMA"/>
    <property type="match status" value="2"/>
</dbReference>
<dbReference type="PROSITE" id="PS50846">
    <property type="entry name" value="HMA_2"/>
    <property type="match status" value="2"/>
</dbReference>
<dbReference type="NCBIfam" id="TIGR01494">
    <property type="entry name" value="ATPase_P-type"/>
    <property type="match status" value="1"/>
</dbReference>
<feature type="transmembrane region" description="Helical" evidence="22">
    <location>
        <begin position="265"/>
        <end position="284"/>
    </location>
</feature>
<evidence type="ECO:0000256" key="9">
    <source>
        <dbReference type="ARBA" id="ARBA00022737"/>
    </source>
</evidence>
<dbReference type="InterPro" id="IPR027256">
    <property type="entry name" value="P-typ_ATPase_IB"/>
</dbReference>
<name>A0ABS2MXQ4_9BACI</name>
<keyword evidence="16" id="KW-0186">Copper</keyword>
<dbReference type="InterPro" id="IPR059000">
    <property type="entry name" value="ATPase_P-type_domA"/>
</dbReference>
<dbReference type="InterPro" id="IPR001757">
    <property type="entry name" value="P_typ_ATPase"/>
</dbReference>